<evidence type="ECO:0000313" key="2">
    <source>
        <dbReference type="Proteomes" id="UP000449092"/>
    </source>
</evidence>
<name>A0A845DLN3_9BACT</name>
<dbReference type="EMBL" id="VXOY01000014">
    <property type="protein sequence ID" value="MYE38233.1"/>
    <property type="molecule type" value="Genomic_DNA"/>
</dbReference>
<proteinExistence type="predicted"/>
<comment type="caution">
    <text evidence="1">The sequence shown here is derived from an EMBL/GenBank/DDBJ whole genome shotgun (WGS) entry which is preliminary data.</text>
</comment>
<gene>
    <name evidence="1" type="ORF">F4X82_01785</name>
</gene>
<evidence type="ECO:0008006" key="3">
    <source>
        <dbReference type="Google" id="ProtNLM"/>
    </source>
</evidence>
<accession>A0A845DLN3</accession>
<organism evidence="1 2">
    <name type="scientific">Candidatus Spechtbacteria bacterium SB0662_bin_43</name>
    <dbReference type="NCBI Taxonomy" id="2604897"/>
    <lineage>
        <taxon>Bacteria</taxon>
        <taxon>Candidatus Spechtiibacteriota</taxon>
    </lineage>
</organism>
<protein>
    <recommendedName>
        <fullName evidence="3">Large polyvalent protein associated domain-containing protein</fullName>
    </recommendedName>
</protein>
<sequence>MAGLARDTTRTFVENNVLNTPSNVIEQAQEQQSRGATVRQGQLEMTARRLRSRLTDAYGVSEDTTFLEHRLTTFGSPIITNIPSTAEILETLRDVEGGVTGANDRLLRLITPVERHVVQQPEQVTQEQPDGLLDVGGAVQAGAASGVGSQLVQGTSSGDLISPSEIIQRQGREEEGGIRLSTFYGNAARAATSAFLSANNTLTEAAADITETLGLGQNWADLLRSAQIDEITADTDITNSILGTDFVDNILKDELLDLYDPERTGVYPLGKSTYIRGSGAVAGEILIGGLEAYDAVGIYQLGGYLSRSGLTQLVRQQTSLLPTVDAIGDINKMTLRDNLYKEMATSTDTSIIKRILTENGGGIILDSYRLDDLARKISGMSNSDEIGNFINKAIVDRVKHLSPQQLDRNLQYVYNIDKAVQEGVFSGHTSQVQNTARAIAKSRLSQEALRQAKIPNSLRSMVNAIGTRFSSRADFQSYIQKNGADMYINLFRDDLLLNNSRHLYQHLAVVTKELERQQVSAKLTRLLFKKSRQTRRSVEGFLRLATESADSARQSVIVPPVGRSRTIERNARRNIRRIEEEIEAERRIVYNRESISIERNEAIDRIRELVRTQRAHSDIIDNTIRQRGEPGALQRSIREVTEESKTLRDRLFELDDELTRLNPLDPEYSALLHFNRLAREGIPGRIRTLEQELDNLLELQREVELANLTPQKLGQRFENHFRRFSKDLDMTREEVTEMSSYIREYGQKTREINNLRNTENTQDTTVLNAFNREINNLGNTPEQQLESIYDMVEEVGNIQSNLPVDSTVGRNFFLRGNRAEDIASVLGTRIQKALTDARLSVTEATQNRLIGEARSVYEAMTDLGIPVLPDDLNPYIHHQVLRSILAAETEKVKVAVDDFVADEVSLFNNYNAGRDRVSRISFEEFQQDLNSYLQARRAPSYNRSTNTKRGAGLTDGEAEIRIGELNEKYGENYFENFATKLYEFNRETLTFLRDYGLLRDDEFLNISTATDHYVPLRREIERDRNFATELFNASDDILRRAKGSDRRVVDVVGASINARNVAIARKEVNEVGVRLDNLLSAREGLLADKIQIVKRDVLDREFNRSYKNKEGYYSYLRDGNRVVFKVTDPFLERALGQVPRADVENVILLATHAARIMAVNYTTRNPAFFLANITKDLITMMVNISAIHGKKAALQSLVYYPFSAVGLALPSTARNIPYAGKLQSRAELFRSVGGEIGGVIHDLRRQSQDIISGQFDDVLRSRQPGSRALARRGTKGVVNSLYVMSGYLENVARFTAFQVALSQGATIEQARQAGLEATVNFLTRGSGISGRRIQIPRSTKPVLNAIPPVDITIPYSIRGLSGTHAFLNAGVQSNQRLLLTAGTTTGLVAYIALGYGGATLEHELNDDVAPGWDDDLRRAKPFEYKRYVNIIRDEDRNRLKFPITHEGAIFLEIGRMIKDLEVGKSSDAQFIERLSKLPRFSYDSVNPLSEGDFLSKISPTALKPIFQNLSNIAWHNGFISPKDFSRTGIPEDNLFRIQKANNETEWELGKEVADIYNEVFGYDAWPLLNTAGKAKTFTDAYLGGFGDTLFTGVDMVRQALGEEIIRSDRPIEGSAFFNFLFKSFHGDAPAEEAIQRSILEELYNRDIVSVMRDYYSAKNDGNIDGMATAMDELIDYRTSGVIQAEEDFEFIRENLVRAQGFRDLTGLFRNDIYTIRPPRPEYNDDGTIASVPTFQEWYIYLRLSGEIVDKEEAQRIATQYTQEGLIEMNETNRNGYEAPVLN</sequence>
<dbReference type="Proteomes" id="UP000449092">
    <property type="component" value="Unassembled WGS sequence"/>
</dbReference>
<reference evidence="1 2" key="1">
    <citation type="submission" date="2019-09" db="EMBL/GenBank/DDBJ databases">
        <title>Characterisation of the sponge microbiome using genome-centric metagenomics.</title>
        <authorList>
            <person name="Engelberts J.P."/>
            <person name="Robbins S.J."/>
            <person name="De Goeij J.M."/>
            <person name="Aranda M."/>
            <person name="Bell S.C."/>
            <person name="Webster N.S."/>
        </authorList>
    </citation>
    <scope>NUCLEOTIDE SEQUENCE [LARGE SCALE GENOMIC DNA]</scope>
    <source>
        <strain evidence="1">SB0662_bin_43</strain>
    </source>
</reference>
<evidence type="ECO:0000313" key="1">
    <source>
        <dbReference type="EMBL" id="MYE38233.1"/>
    </source>
</evidence>